<dbReference type="Pfam" id="PF12836">
    <property type="entry name" value="HHH_3"/>
    <property type="match status" value="1"/>
</dbReference>
<reference evidence="2 3" key="1">
    <citation type="submission" date="2023-02" db="EMBL/GenBank/DDBJ databases">
        <title>Novel Oscillospiraceae bacterial genomes.</title>
        <authorList>
            <person name="Srinivasan S."/>
            <person name="Austin M.N."/>
            <person name="Fiedler T.L."/>
            <person name="Strenk S.M."/>
            <person name="Agnew K.J."/>
            <person name="Nagana Gowda G.A."/>
            <person name="Raftery D."/>
            <person name="Beamer M.A."/>
            <person name="Achilles S.L."/>
            <person name="Wiesenfeld H.C."/>
            <person name="Fredricks D.N."/>
            <person name="Hillier S.L."/>
        </authorList>
    </citation>
    <scope>NUCLEOTIDE SEQUENCE [LARGE SCALE GENOMIC DNA]</scope>
    <source>
        <strain evidence="2 3">CHIC02 1186E3-8</strain>
    </source>
</reference>
<dbReference type="Proteomes" id="UP001220478">
    <property type="component" value="Chromosome"/>
</dbReference>
<dbReference type="Gene3D" id="1.10.150.280">
    <property type="entry name" value="AF1531-like domain"/>
    <property type="match status" value="1"/>
</dbReference>
<dbReference type="Gene3D" id="3.10.560.10">
    <property type="entry name" value="Outer membrane lipoprotein wza domain like"/>
    <property type="match status" value="1"/>
</dbReference>
<dbReference type="EMBL" id="CP118868">
    <property type="protein sequence ID" value="WEG35154.1"/>
    <property type="molecule type" value="Genomic_DNA"/>
</dbReference>
<dbReference type="RefSeq" id="WP_315571200.1">
    <property type="nucleotide sequence ID" value="NZ_CP118868.1"/>
</dbReference>
<accession>A0ABY8C6I1</accession>
<feature type="domain" description="Helix-hairpin-helix DNA-binding motif class 1" evidence="1">
    <location>
        <begin position="227"/>
        <end position="246"/>
    </location>
</feature>
<dbReference type="InterPro" id="IPR010994">
    <property type="entry name" value="RuvA_2-like"/>
</dbReference>
<gene>
    <name evidence="2" type="ORF">PYS61_04240</name>
</gene>
<dbReference type="PANTHER" id="PTHR21180:SF32">
    <property type="entry name" value="ENDONUCLEASE_EXONUCLEASE_PHOSPHATASE FAMILY DOMAIN-CONTAINING PROTEIN 1"/>
    <property type="match status" value="1"/>
</dbReference>
<dbReference type="GO" id="GO:0003677">
    <property type="term" value="F:DNA binding"/>
    <property type="evidence" value="ECO:0007669"/>
    <property type="project" value="UniProtKB-KW"/>
</dbReference>
<dbReference type="SMART" id="SM00278">
    <property type="entry name" value="HhH1"/>
    <property type="match status" value="2"/>
</dbReference>
<keyword evidence="2" id="KW-0238">DNA-binding</keyword>
<evidence type="ECO:0000313" key="2">
    <source>
        <dbReference type="EMBL" id="WEG35154.1"/>
    </source>
</evidence>
<dbReference type="PANTHER" id="PTHR21180">
    <property type="entry name" value="ENDONUCLEASE/EXONUCLEASE/PHOSPHATASE FAMILY DOMAIN-CONTAINING PROTEIN 1"/>
    <property type="match status" value="1"/>
</dbReference>
<name>A0ABY8C6I1_9FIRM</name>
<dbReference type="InterPro" id="IPR019554">
    <property type="entry name" value="Soluble_ligand-bd"/>
</dbReference>
<keyword evidence="3" id="KW-1185">Reference proteome</keyword>
<dbReference type="InterPro" id="IPR051675">
    <property type="entry name" value="Endo/Exo/Phosphatase_dom_1"/>
</dbReference>
<sequence length="250" mass="28540">MKRFYLRHRRSFLLTALLLILLSAWALYLSGNELTDKAFNAVQTVTPSFNRKLPNLPNEFRRRSTMETGRLEQKAEITVDIKGAVQHSGLYKLSVGASLQELIEKAGGFTAAAAREYINLAMTLQDRCLYRIPDTNEIRKLEQEGINVLKPGIWEVLPPVYRQKLPNQPEALNPNPVQVSRQSGRLKQLNLNTCTLEELSEVPYVGRKLAEKIIAYRQTHGHFSNLMNLLQISGIKERKLQQIKKYLAVN</sequence>
<organism evidence="2 3">
    <name type="scientific">Amygdalobacter indicium</name>
    <dbReference type="NCBI Taxonomy" id="3029272"/>
    <lineage>
        <taxon>Bacteria</taxon>
        <taxon>Bacillati</taxon>
        <taxon>Bacillota</taxon>
        <taxon>Clostridia</taxon>
        <taxon>Eubacteriales</taxon>
        <taxon>Oscillospiraceae</taxon>
        <taxon>Amygdalobacter</taxon>
    </lineage>
</organism>
<protein>
    <submittedName>
        <fullName evidence="2">ComEA family DNA-binding protein</fullName>
    </submittedName>
</protein>
<proteinExistence type="predicted"/>
<dbReference type="Pfam" id="PF10531">
    <property type="entry name" value="SLBB"/>
    <property type="match status" value="1"/>
</dbReference>
<evidence type="ECO:0000259" key="1">
    <source>
        <dbReference type="SMART" id="SM00278"/>
    </source>
</evidence>
<feature type="domain" description="Helix-hairpin-helix DNA-binding motif class 1" evidence="1">
    <location>
        <begin position="197"/>
        <end position="216"/>
    </location>
</feature>
<evidence type="ECO:0000313" key="3">
    <source>
        <dbReference type="Proteomes" id="UP001220478"/>
    </source>
</evidence>
<dbReference type="SUPFAM" id="SSF47781">
    <property type="entry name" value="RuvA domain 2-like"/>
    <property type="match status" value="1"/>
</dbReference>
<dbReference type="InterPro" id="IPR003583">
    <property type="entry name" value="Hlx-hairpin-Hlx_DNA-bd_motif"/>
</dbReference>